<dbReference type="KEGG" id="rtu:PR017_20685"/>
<dbReference type="EMBL" id="CP117256">
    <property type="protein sequence ID" value="WFR97616.1"/>
    <property type="molecule type" value="Genomic_DNA"/>
</dbReference>
<gene>
    <name evidence="1" type="ORF">PR017_20685</name>
</gene>
<reference evidence="1 2" key="1">
    <citation type="journal article" date="2018" name="Sci. Rep.">
        <title>Rhizobium tumorigenes sp. nov., a novel plant tumorigenic bacterium isolated from cane gall tumors on thornless blackberry.</title>
        <authorList>
            <person name="Kuzmanovi N."/>
            <person name="Smalla K."/>
            <person name="Gronow S."/>
            <person name="PuBawska J."/>
        </authorList>
    </citation>
    <scope>NUCLEOTIDE SEQUENCE [LARGE SCALE GENOMIC DNA]</scope>
    <source>
        <strain evidence="1 2">1078</strain>
    </source>
</reference>
<dbReference type="RefSeq" id="WP_111222217.1">
    <property type="nucleotide sequence ID" value="NZ_CP117256.1"/>
</dbReference>
<keyword evidence="2" id="KW-1185">Reference proteome</keyword>
<proteinExistence type="predicted"/>
<organism evidence="1 2">
    <name type="scientific">Rhizobium tumorigenes</name>
    <dbReference type="NCBI Taxonomy" id="2041385"/>
    <lineage>
        <taxon>Bacteria</taxon>
        <taxon>Pseudomonadati</taxon>
        <taxon>Pseudomonadota</taxon>
        <taxon>Alphaproteobacteria</taxon>
        <taxon>Hyphomicrobiales</taxon>
        <taxon>Rhizobiaceae</taxon>
        <taxon>Rhizobium/Agrobacterium group</taxon>
        <taxon>Rhizobium</taxon>
    </lineage>
</organism>
<evidence type="ECO:0000313" key="2">
    <source>
        <dbReference type="Proteomes" id="UP000249499"/>
    </source>
</evidence>
<keyword evidence="1" id="KW-0614">Plasmid</keyword>
<dbReference type="AlphaFoldDB" id="A0AAF1KW21"/>
<reference evidence="2" key="2">
    <citation type="journal article" date="2023" name="MicrobiologyOpen">
        <title>Genomics of the tumorigenes clade of the family Rhizobiaceae and description of Rhizobium rhododendri sp. nov.</title>
        <authorList>
            <person name="Kuzmanovic N."/>
            <person name="diCenzo G.C."/>
            <person name="Bunk B."/>
            <person name="Sproeer C."/>
            <person name="Fruehling A."/>
            <person name="Neumann-Schaal M."/>
            <person name="Overmann J."/>
            <person name="Smalla K."/>
        </authorList>
    </citation>
    <scope>NUCLEOTIDE SEQUENCE [LARGE SCALE GENOMIC DNA]</scope>
    <source>
        <strain evidence="2">1078</strain>
        <plasmid evidence="2">pRt1078</plasmid>
    </source>
</reference>
<geneLocation type="plasmid" evidence="1 2">
    <name>pRt1078</name>
</geneLocation>
<evidence type="ECO:0000313" key="1">
    <source>
        <dbReference type="EMBL" id="WFR97616.1"/>
    </source>
</evidence>
<protein>
    <submittedName>
        <fullName evidence="1">Uncharacterized protein</fullName>
    </submittedName>
</protein>
<dbReference type="Proteomes" id="UP000249499">
    <property type="component" value="Plasmid pRt1078"/>
</dbReference>
<accession>A0AAF1KW21</accession>
<name>A0AAF1KW21_9HYPH</name>
<sequence>MNTISIERLEHNQSYWARRLPVEGMPAFYPNGMEIVQVSTVFGAASEFWTVAVIGSDEHVDLASFEFFPKVPAPPSSLEQRSNLKLVSSVSLTGNQ</sequence>